<dbReference type="GO" id="GO:0005634">
    <property type="term" value="C:nucleus"/>
    <property type="evidence" value="ECO:0007669"/>
    <property type="project" value="TreeGrafter"/>
</dbReference>
<evidence type="ECO:0000259" key="10">
    <source>
        <dbReference type="PROSITE" id="PS50235"/>
    </source>
</evidence>
<dbReference type="Proteomes" id="UP001172155">
    <property type="component" value="Unassembled WGS sequence"/>
</dbReference>
<sequence length="669" mass="73317">MNADYGRAYRHYDSYNDPVLYHEYSSPRGLYHRLTNSSVLLTVLVIGLAILYQLKGEHFYRMLSTGKRRLSGLSGGALGAKSAGDRPEPPGLGNMNNSCYQNSILQGLSSLKALPSYLSAIPPGVDDGRPSVRTVDALRDFLDELNDPANNGRTLWTPWILKSMNSWQQQDAQEYYSKILDAVDKDISKAAKQLRRAPSCDTDVRNDDAAVSQHSEDSGYQSMLNSKPCLDALLSRNPLEGLIAQRVACVSCGACEGLSTIPFNCLTLNLGLGSTQHDLGERLDNYTKVEEINGVECPKCSLLKAQSTIKQILAIKPDSYPELRERLAIIEEALEDDAFDEGTLIKCKISPQKRVTSTKTKQAVIARPPRSLAVHMNRSVFDERTGHMYKNFAPVQFPKKLDLGPWCLGSAGSHDKLAADGEDLSVHNEEQWLVHPRASMVAGSLRPSKIRGPIYELRAVVTHYGAHESGHYICYKRTMLCPRPGKESLEETPPQLASEGDEGHADEAVSGEGMSEEKVADEEEERRAETEATPELDETSESTTPEEPKPQWWRISDEDVYPVDEAAVLDQAGGVFMLFYDCVDPNSTLALEADGSEVSDESVSTPNDSDVDAGAQQPVTLSGSIEEAMLGSLDGAKLGDFEGSMLKLAVWDDAASVAAMVPLPEDEAW</sequence>
<evidence type="ECO:0000313" key="12">
    <source>
        <dbReference type="Proteomes" id="UP001172155"/>
    </source>
</evidence>
<keyword evidence="9" id="KW-0812">Transmembrane</keyword>
<dbReference type="EC" id="3.4.19.12" evidence="3"/>
<evidence type="ECO:0000313" key="11">
    <source>
        <dbReference type="EMBL" id="KAK0754827.1"/>
    </source>
</evidence>
<reference evidence="11" key="1">
    <citation type="submission" date="2023-06" db="EMBL/GenBank/DDBJ databases">
        <title>Genome-scale phylogeny and comparative genomics of the fungal order Sordariales.</title>
        <authorList>
            <consortium name="Lawrence Berkeley National Laboratory"/>
            <person name="Hensen N."/>
            <person name="Bonometti L."/>
            <person name="Westerberg I."/>
            <person name="Brannstrom I.O."/>
            <person name="Guillou S."/>
            <person name="Cros-Aarteil S."/>
            <person name="Calhoun S."/>
            <person name="Haridas S."/>
            <person name="Kuo A."/>
            <person name="Mondo S."/>
            <person name="Pangilinan J."/>
            <person name="Riley R."/>
            <person name="LaButti K."/>
            <person name="Andreopoulos B."/>
            <person name="Lipzen A."/>
            <person name="Chen C."/>
            <person name="Yanf M."/>
            <person name="Daum C."/>
            <person name="Ng V."/>
            <person name="Clum A."/>
            <person name="Steindorff A."/>
            <person name="Ohm R."/>
            <person name="Martin F."/>
            <person name="Silar P."/>
            <person name="Natvig D."/>
            <person name="Lalanne C."/>
            <person name="Gautier V."/>
            <person name="Ament-velasquez S.L."/>
            <person name="Kruys A."/>
            <person name="Hutchinson M.I."/>
            <person name="Powell A.J."/>
            <person name="Barry K."/>
            <person name="Miller A.N."/>
            <person name="Grigoriev I.V."/>
            <person name="Debuchy R."/>
            <person name="Gladieux P."/>
            <person name="Thoren M.H."/>
            <person name="Johannesson H."/>
        </authorList>
    </citation>
    <scope>NUCLEOTIDE SEQUENCE</scope>
    <source>
        <strain evidence="11">SMH3187-1</strain>
    </source>
</reference>
<protein>
    <recommendedName>
        <fullName evidence="3">ubiquitinyl hydrolase 1</fullName>
        <ecNumber evidence="3">3.4.19.12</ecNumber>
    </recommendedName>
</protein>
<dbReference type="GO" id="GO:0006508">
    <property type="term" value="P:proteolysis"/>
    <property type="evidence" value="ECO:0007669"/>
    <property type="project" value="UniProtKB-KW"/>
</dbReference>
<keyword evidence="6" id="KW-0378">Hydrolase</keyword>
<evidence type="ECO:0000256" key="9">
    <source>
        <dbReference type="SAM" id="Phobius"/>
    </source>
</evidence>
<keyword evidence="12" id="KW-1185">Reference proteome</keyword>
<keyword evidence="5" id="KW-0833">Ubl conjugation pathway</keyword>
<dbReference type="PROSITE" id="PS00973">
    <property type="entry name" value="USP_2"/>
    <property type="match status" value="1"/>
</dbReference>
<evidence type="ECO:0000256" key="8">
    <source>
        <dbReference type="SAM" id="MobiDB-lite"/>
    </source>
</evidence>
<feature type="region of interest" description="Disordered" evidence="8">
    <location>
        <begin position="594"/>
        <end position="615"/>
    </location>
</feature>
<comment type="caution">
    <text evidence="11">The sequence shown here is derived from an EMBL/GenBank/DDBJ whole genome shotgun (WGS) entry which is preliminary data.</text>
</comment>
<proteinExistence type="inferred from homology"/>
<keyword evidence="9" id="KW-1133">Transmembrane helix</keyword>
<evidence type="ECO:0000256" key="4">
    <source>
        <dbReference type="ARBA" id="ARBA00022670"/>
    </source>
</evidence>
<name>A0AA40FBN9_9PEZI</name>
<dbReference type="GO" id="GO:0005829">
    <property type="term" value="C:cytosol"/>
    <property type="evidence" value="ECO:0007669"/>
    <property type="project" value="TreeGrafter"/>
</dbReference>
<dbReference type="InterPro" id="IPR001394">
    <property type="entry name" value="Peptidase_C19_UCH"/>
</dbReference>
<keyword evidence="7" id="KW-0788">Thiol protease</keyword>
<dbReference type="Pfam" id="PF00443">
    <property type="entry name" value="UCH"/>
    <property type="match status" value="1"/>
</dbReference>
<dbReference type="InterPro" id="IPR028889">
    <property type="entry name" value="USP"/>
</dbReference>
<dbReference type="GO" id="GO:0004843">
    <property type="term" value="F:cysteine-type deubiquitinase activity"/>
    <property type="evidence" value="ECO:0007669"/>
    <property type="project" value="UniProtKB-EC"/>
</dbReference>
<dbReference type="AlphaFoldDB" id="A0AA40FBN9"/>
<evidence type="ECO:0000256" key="2">
    <source>
        <dbReference type="ARBA" id="ARBA00009085"/>
    </source>
</evidence>
<dbReference type="InterPro" id="IPR050164">
    <property type="entry name" value="Peptidase_C19"/>
</dbReference>
<dbReference type="InterPro" id="IPR038765">
    <property type="entry name" value="Papain-like_cys_pep_sf"/>
</dbReference>
<evidence type="ECO:0000256" key="5">
    <source>
        <dbReference type="ARBA" id="ARBA00022786"/>
    </source>
</evidence>
<dbReference type="SUPFAM" id="SSF54001">
    <property type="entry name" value="Cysteine proteinases"/>
    <property type="match status" value="1"/>
</dbReference>
<comment type="catalytic activity">
    <reaction evidence="1">
        <text>Thiol-dependent hydrolysis of ester, thioester, amide, peptide and isopeptide bonds formed by the C-terminal Gly of ubiquitin (a 76-residue protein attached to proteins as an intracellular targeting signal).</text>
        <dbReference type="EC" id="3.4.19.12"/>
    </reaction>
</comment>
<keyword evidence="4" id="KW-0645">Protease</keyword>
<evidence type="ECO:0000256" key="3">
    <source>
        <dbReference type="ARBA" id="ARBA00012759"/>
    </source>
</evidence>
<evidence type="ECO:0000256" key="6">
    <source>
        <dbReference type="ARBA" id="ARBA00022801"/>
    </source>
</evidence>
<dbReference type="EMBL" id="JAUKUD010000001">
    <property type="protein sequence ID" value="KAK0754827.1"/>
    <property type="molecule type" value="Genomic_DNA"/>
</dbReference>
<feature type="region of interest" description="Disordered" evidence="8">
    <location>
        <begin position="198"/>
        <end position="219"/>
    </location>
</feature>
<keyword evidence="9" id="KW-0472">Membrane</keyword>
<evidence type="ECO:0000256" key="1">
    <source>
        <dbReference type="ARBA" id="ARBA00000707"/>
    </source>
</evidence>
<dbReference type="PANTHER" id="PTHR24006:SF888">
    <property type="entry name" value="UBIQUITIN CARBOXYL-TERMINAL HYDROLASE 30"/>
    <property type="match status" value="1"/>
</dbReference>
<dbReference type="PROSITE" id="PS50235">
    <property type="entry name" value="USP_3"/>
    <property type="match status" value="1"/>
</dbReference>
<feature type="domain" description="USP" evidence="10">
    <location>
        <begin position="90"/>
        <end position="583"/>
    </location>
</feature>
<dbReference type="CDD" id="cd02662">
    <property type="entry name" value="Peptidase_C19F"/>
    <property type="match status" value="1"/>
</dbReference>
<accession>A0AA40FBN9</accession>
<comment type="similarity">
    <text evidence="2">Belongs to the peptidase C19 family.</text>
</comment>
<gene>
    <name evidence="11" type="ORF">B0T18DRAFT_400111</name>
</gene>
<organism evidence="11 12">
    <name type="scientific">Schizothecium vesticola</name>
    <dbReference type="NCBI Taxonomy" id="314040"/>
    <lineage>
        <taxon>Eukaryota</taxon>
        <taxon>Fungi</taxon>
        <taxon>Dikarya</taxon>
        <taxon>Ascomycota</taxon>
        <taxon>Pezizomycotina</taxon>
        <taxon>Sordariomycetes</taxon>
        <taxon>Sordariomycetidae</taxon>
        <taxon>Sordariales</taxon>
        <taxon>Schizotheciaceae</taxon>
        <taxon>Schizothecium</taxon>
    </lineage>
</organism>
<dbReference type="GO" id="GO:0016579">
    <property type="term" value="P:protein deubiquitination"/>
    <property type="evidence" value="ECO:0007669"/>
    <property type="project" value="InterPro"/>
</dbReference>
<evidence type="ECO:0000256" key="7">
    <source>
        <dbReference type="ARBA" id="ARBA00022807"/>
    </source>
</evidence>
<dbReference type="InterPro" id="IPR018200">
    <property type="entry name" value="USP_CS"/>
</dbReference>
<feature type="region of interest" description="Disordered" evidence="8">
    <location>
        <begin position="485"/>
        <end position="554"/>
    </location>
</feature>
<dbReference type="Gene3D" id="3.90.70.10">
    <property type="entry name" value="Cysteine proteinases"/>
    <property type="match status" value="1"/>
</dbReference>
<dbReference type="PANTHER" id="PTHR24006">
    <property type="entry name" value="UBIQUITIN CARBOXYL-TERMINAL HYDROLASE"/>
    <property type="match status" value="1"/>
</dbReference>
<feature type="transmembrane region" description="Helical" evidence="9">
    <location>
        <begin position="34"/>
        <end position="54"/>
    </location>
</feature>